<dbReference type="KEGG" id="xdo:XDD1_0344"/>
<evidence type="ECO:0000313" key="1">
    <source>
        <dbReference type="EMBL" id="CDG16047.1"/>
    </source>
</evidence>
<dbReference type="HOGENOM" id="CLU_3350540_0_0_6"/>
<organism evidence="1 2">
    <name type="scientific">Xenorhabdus doucetiae</name>
    <dbReference type="NCBI Taxonomy" id="351671"/>
    <lineage>
        <taxon>Bacteria</taxon>
        <taxon>Pseudomonadati</taxon>
        <taxon>Pseudomonadota</taxon>
        <taxon>Gammaproteobacteria</taxon>
        <taxon>Enterobacterales</taxon>
        <taxon>Morganellaceae</taxon>
        <taxon>Xenorhabdus</taxon>
    </lineage>
</organism>
<evidence type="ECO:0000313" key="2">
    <source>
        <dbReference type="Proteomes" id="UP000032721"/>
    </source>
</evidence>
<gene>
    <name evidence="1" type="ORF">XDD1_0344</name>
</gene>
<accession>A0A068QMC9</accession>
<sequence>MLNIFKQGVFILSIFMLYLLTLGPESANSAYVKKQLR</sequence>
<name>A0A068QMC9_9GAMM</name>
<dbReference type="AlphaFoldDB" id="A0A068QMC9"/>
<protein>
    <submittedName>
        <fullName evidence="1">Uncharacterized protein</fullName>
    </submittedName>
</protein>
<proteinExistence type="predicted"/>
<dbReference type="Proteomes" id="UP000032721">
    <property type="component" value="Chromosome"/>
</dbReference>
<reference evidence="1 2" key="1">
    <citation type="submission" date="2013-07" db="EMBL/GenBank/DDBJ databases">
        <authorList>
            <person name="Genoscope - CEA"/>
        </authorList>
    </citation>
    <scope>NUCLEOTIDE SEQUENCE [LARGE SCALE GENOMIC DNA]</scope>
    <source>
        <strain evidence="2">FRM16 / DSM 17909</strain>
    </source>
</reference>
<dbReference type="EMBL" id="FO704550">
    <property type="protein sequence ID" value="CDG16047.1"/>
    <property type="molecule type" value="Genomic_DNA"/>
</dbReference>